<dbReference type="InterPro" id="IPR026314">
    <property type="entry name" value="YLP_motif_con_p1"/>
</dbReference>
<feature type="region of interest" description="Disordered" evidence="13">
    <location>
        <begin position="400"/>
        <end position="571"/>
    </location>
</feature>
<sequence>MEGPPPPNMRNQGPALLDNPPEFPERPGKFRDGPGDFQEGPGGPAGYPPGPPGRFPRGPPRDFPPGPGEFGDSPRKFHDKKFPDGPGEFPPGPNNRPPFEYPPDGYPGDYPDGQNFPEDHPRQRRNFPSDERFPFRDGQPPHREGKPPLLPRDGQKPLLPQEDRPPLLRDGQPLLHDGQPPPFEGQQPPLLRDRPPGQFPPGEFDEPYPPESYDDRFPPDSDRYPSGPKDDRFMMDRKFDEYPPMDDRGFGPPPPPPFGEDFPPFDDRFPPGRGRFPPRGRRFPPGHRDFDRFGPPNFPPGMRDEGPPFGPDERYPPFPGDGPPRMPPPGRGGHRPPFGPGNHPRFPPDDPYFREGGPPPMRFKSVDYTHRSSADFDPHYEFESEFQEDVGQFRVFDYSHRVDRGSPHGDRGYFPDRSDERSLRERGPPLRDRNRDKEKDRDHRDSERDRDRDRSRKDSRDFRERDYENRDRDRDRENKRGRDWERDRHREDSDRDRDRYREDSDRDRERYREDTERDNKRFKWDNKTDSERNSSKDRSSHSSGQKKESNEEMNLQEVSSHFKTPQPVFKNESSAESYLIEDLLLAPKRLTRPKQLVIILRGLPGSGKTYVAKLIKDKEIENGGSAPRILSLDDYFMVEKEVTDVDLDTGKKVKRKEFKFEYEVEMEEAYRSSLFKSFKKTIDDRFFPFIIVDAVHEKSKQYEQYWSYAKQRGFQVYIAEMDCKDPIICHKRNIHNRSLEDITKILELWEPKPRHFMSIDVRSLLQDVAIQEVEMEVESEEKKDDDKEESSNNADDVSFHVPSRWEKLEATEEKLDQLDGLRVSKKKHSSMEDYLQLPDDYDDRKCEPGKKRVRWADLEERKEQDRLRAIGFVVGQTDWTKMTDPTHADRALTKTKYF</sequence>
<evidence type="ECO:0000256" key="1">
    <source>
        <dbReference type="ARBA" id="ARBA00004324"/>
    </source>
</evidence>
<keyword evidence="8" id="KW-0539">Nucleus</keyword>
<reference evidence="14 15" key="1">
    <citation type="submission" date="2024-04" db="EMBL/GenBank/DDBJ databases">
        <authorList>
            <person name="Rising A."/>
            <person name="Reimegard J."/>
            <person name="Sonavane S."/>
            <person name="Akerstrom W."/>
            <person name="Nylinder S."/>
            <person name="Hedman E."/>
            <person name="Kallberg Y."/>
        </authorList>
    </citation>
    <scope>NUCLEOTIDE SEQUENCE [LARGE SCALE GENOMIC DNA]</scope>
</reference>
<feature type="region of interest" description="Disordered" evidence="13">
    <location>
        <begin position="1"/>
        <end position="366"/>
    </location>
</feature>
<evidence type="ECO:0000256" key="12">
    <source>
        <dbReference type="ARBA" id="ARBA00083294"/>
    </source>
</evidence>
<dbReference type="AlphaFoldDB" id="A0AAV2A2X6"/>
<feature type="compositionally biased region" description="Basic and acidic residues" evidence="13">
    <location>
        <begin position="213"/>
        <end position="249"/>
    </location>
</feature>
<keyword evidence="3" id="KW-0678">Repressor</keyword>
<dbReference type="InterPro" id="IPR027417">
    <property type="entry name" value="P-loop_NTPase"/>
</dbReference>
<keyword evidence="6" id="KW-0805">Transcription regulation</keyword>
<dbReference type="Gene3D" id="3.40.50.300">
    <property type="entry name" value="P-loop containing nucleotide triphosphate hydrolases"/>
    <property type="match status" value="1"/>
</dbReference>
<keyword evidence="2" id="KW-0488">Methylation</keyword>
<feature type="compositionally biased region" description="Basic and acidic residues" evidence="13">
    <location>
        <begin position="302"/>
        <end position="315"/>
    </location>
</feature>
<keyword evidence="4" id="KW-1017">Isopeptide bond</keyword>
<feature type="compositionally biased region" description="Basic and acidic residues" evidence="13">
    <location>
        <begin position="72"/>
        <end position="83"/>
    </location>
</feature>
<proteinExistence type="predicted"/>
<organism evidence="14 15">
    <name type="scientific">Larinioides sclopetarius</name>
    <dbReference type="NCBI Taxonomy" id="280406"/>
    <lineage>
        <taxon>Eukaryota</taxon>
        <taxon>Metazoa</taxon>
        <taxon>Ecdysozoa</taxon>
        <taxon>Arthropoda</taxon>
        <taxon>Chelicerata</taxon>
        <taxon>Arachnida</taxon>
        <taxon>Araneae</taxon>
        <taxon>Araneomorphae</taxon>
        <taxon>Entelegynae</taxon>
        <taxon>Araneoidea</taxon>
        <taxon>Araneidae</taxon>
        <taxon>Larinioides</taxon>
    </lineage>
</organism>
<evidence type="ECO:0000256" key="5">
    <source>
        <dbReference type="ARBA" id="ARBA00022843"/>
    </source>
</evidence>
<evidence type="ECO:0000256" key="7">
    <source>
        <dbReference type="ARBA" id="ARBA00023163"/>
    </source>
</evidence>
<dbReference type="FunFam" id="3.40.50.300:FF:000399">
    <property type="entry name" value="YLP motif containing 1"/>
    <property type="match status" value="1"/>
</dbReference>
<comment type="function">
    <text evidence="9">Plays a role in the reduction of telomerase activity during differentiation of embryonic stem cells by binding to the core promoter of TERT and controlling its down-regulation.</text>
</comment>
<feature type="compositionally biased region" description="Pro residues" evidence="13">
    <location>
        <begin position="88"/>
        <end position="105"/>
    </location>
</feature>
<dbReference type="PANTHER" id="PTHR13413">
    <property type="entry name" value="YLP MOTIF CONTAINING PROTEIN NUCLEAR PROTEIN ZAP"/>
    <property type="match status" value="1"/>
</dbReference>
<dbReference type="GO" id="GO:0032204">
    <property type="term" value="P:regulation of telomere maintenance"/>
    <property type="evidence" value="ECO:0007669"/>
    <property type="project" value="TreeGrafter"/>
</dbReference>
<feature type="compositionally biased region" description="Pro residues" evidence="13">
    <location>
        <begin position="46"/>
        <end position="67"/>
    </location>
</feature>
<evidence type="ECO:0000256" key="2">
    <source>
        <dbReference type="ARBA" id="ARBA00022481"/>
    </source>
</evidence>
<evidence type="ECO:0000256" key="9">
    <source>
        <dbReference type="ARBA" id="ARBA00058677"/>
    </source>
</evidence>
<dbReference type="EMBL" id="CAXIEN010000111">
    <property type="protein sequence ID" value="CAL1278334.1"/>
    <property type="molecule type" value="Genomic_DNA"/>
</dbReference>
<evidence type="ECO:0000313" key="15">
    <source>
        <dbReference type="Proteomes" id="UP001497382"/>
    </source>
</evidence>
<evidence type="ECO:0000256" key="4">
    <source>
        <dbReference type="ARBA" id="ARBA00022499"/>
    </source>
</evidence>
<keyword evidence="7" id="KW-0804">Transcription</keyword>
<feature type="compositionally biased region" description="Basic residues" evidence="13">
    <location>
        <begin position="276"/>
        <end position="285"/>
    </location>
</feature>
<feature type="compositionally biased region" description="Pro residues" evidence="13">
    <location>
        <begin position="316"/>
        <end position="330"/>
    </location>
</feature>
<protein>
    <recommendedName>
        <fullName evidence="11">YLP motif-containing protein 1</fullName>
    </recommendedName>
    <alternativeName>
        <fullName evidence="12">Nuclear protein ZAP3</fullName>
    </alternativeName>
</protein>
<dbReference type="Proteomes" id="UP001497382">
    <property type="component" value="Unassembled WGS sequence"/>
</dbReference>
<feature type="compositionally biased region" description="Basic and acidic residues" evidence="13">
    <location>
        <begin position="117"/>
        <end position="146"/>
    </location>
</feature>
<feature type="region of interest" description="Disordered" evidence="13">
    <location>
        <begin position="775"/>
        <end position="798"/>
    </location>
</feature>
<evidence type="ECO:0000256" key="10">
    <source>
        <dbReference type="ARBA" id="ARBA00065932"/>
    </source>
</evidence>
<evidence type="ECO:0000256" key="11">
    <source>
        <dbReference type="ARBA" id="ARBA00068971"/>
    </source>
</evidence>
<evidence type="ECO:0000256" key="8">
    <source>
        <dbReference type="ARBA" id="ARBA00023242"/>
    </source>
</evidence>
<dbReference type="PANTHER" id="PTHR13413:SF0">
    <property type="entry name" value="YLP MOTIF-CONTAINING PROTEIN 1"/>
    <property type="match status" value="1"/>
</dbReference>
<evidence type="ECO:0000313" key="14">
    <source>
        <dbReference type="EMBL" id="CAL1278334.1"/>
    </source>
</evidence>
<keyword evidence="15" id="KW-1185">Reference proteome</keyword>
<evidence type="ECO:0000256" key="6">
    <source>
        <dbReference type="ARBA" id="ARBA00023015"/>
    </source>
</evidence>
<comment type="caution">
    <text evidence="14">The sequence shown here is derived from an EMBL/GenBank/DDBJ whole genome shotgun (WGS) entry which is preliminary data.</text>
</comment>
<feature type="compositionally biased region" description="Basic and acidic residues" evidence="13">
    <location>
        <begin position="23"/>
        <end position="34"/>
    </location>
</feature>
<evidence type="ECO:0000256" key="3">
    <source>
        <dbReference type="ARBA" id="ARBA00022491"/>
    </source>
</evidence>
<dbReference type="GO" id="GO:0016607">
    <property type="term" value="C:nuclear speck"/>
    <property type="evidence" value="ECO:0007669"/>
    <property type="project" value="UniProtKB-SubCell"/>
</dbReference>
<feature type="compositionally biased region" description="Polar residues" evidence="13">
    <location>
        <begin position="552"/>
        <end position="563"/>
    </location>
</feature>
<name>A0AAV2A2X6_9ARAC</name>
<comment type="subcellular location">
    <subcellularLocation>
        <location evidence="1">Nucleus speckle</location>
    </subcellularLocation>
</comment>
<evidence type="ECO:0000256" key="13">
    <source>
        <dbReference type="SAM" id="MobiDB-lite"/>
    </source>
</evidence>
<dbReference type="SUPFAM" id="SSF52540">
    <property type="entry name" value="P-loop containing nucleoside triphosphate hydrolases"/>
    <property type="match status" value="1"/>
</dbReference>
<feature type="compositionally biased region" description="Basic and acidic residues" evidence="13">
    <location>
        <begin position="400"/>
        <end position="550"/>
    </location>
</feature>
<accession>A0AAV2A2X6</accession>
<gene>
    <name evidence="14" type="ORF">LARSCL_LOCUS9720</name>
</gene>
<comment type="subunit">
    <text evidence="10">Interacts with PPP1CA and NCOA5. Forms a complex with ILF2, ILF3, KHDRBS1, RBMX, NCOA5 and PPP1CA.</text>
</comment>
<keyword evidence="5" id="KW-0832">Ubl conjugation</keyword>